<organism evidence="2 3">
    <name type="scientific">Roseobacter ponti</name>
    <dbReference type="NCBI Taxonomy" id="1891787"/>
    <lineage>
        <taxon>Bacteria</taxon>
        <taxon>Pseudomonadati</taxon>
        <taxon>Pseudomonadota</taxon>
        <taxon>Alphaproteobacteria</taxon>
        <taxon>Rhodobacterales</taxon>
        <taxon>Roseobacteraceae</taxon>
        <taxon>Roseobacter</taxon>
    </lineage>
</organism>
<dbReference type="KEGG" id="rpon:G3256_02780"/>
<feature type="signal peptide" evidence="1">
    <location>
        <begin position="1"/>
        <end position="22"/>
    </location>
</feature>
<proteinExistence type="predicted"/>
<keyword evidence="3" id="KW-1185">Reference proteome</keyword>
<sequence>MKKKTLLALIAGSVLLMGCADTGQYPVTRNTVGVDDQVRFMTAPNLTRY</sequence>
<dbReference type="Proteomes" id="UP000503308">
    <property type="component" value="Chromosome"/>
</dbReference>
<evidence type="ECO:0000313" key="2">
    <source>
        <dbReference type="EMBL" id="QJF50165.1"/>
    </source>
</evidence>
<reference evidence="2 3" key="1">
    <citation type="submission" date="2020-02" db="EMBL/GenBank/DDBJ databases">
        <title>Genome sequence of Roseobacter ponti.</title>
        <authorList>
            <person name="Hollensteiner J."/>
            <person name="Schneider D."/>
            <person name="Poehlein A."/>
            <person name="Daniel R."/>
        </authorList>
    </citation>
    <scope>NUCLEOTIDE SEQUENCE [LARGE SCALE GENOMIC DNA]</scope>
    <source>
        <strain evidence="2 3">DSM 106830</strain>
    </source>
</reference>
<evidence type="ECO:0008006" key="4">
    <source>
        <dbReference type="Google" id="ProtNLM"/>
    </source>
</evidence>
<evidence type="ECO:0000256" key="1">
    <source>
        <dbReference type="SAM" id="SignalP"/>
    </source>
</evidence>
<gene>
    <name evidence="2" type="ORF">G3256_02780</name>
</gene>
<dbReference type="AlphaFoldDB" id="A0A858SNB1"/>
<name>A0A858SNB1_9RHOB</name>
<dbReference type="PROSITE" id="PS51257">
    <property type="entry name" value="PROKAR_LIPOPROTEIN"/>
    <property type="match status" value="1"/>
</dbReference>
<protein>
    <recommendedName>
        <fullName evidence="4">Lipoprotein</fullName>
    </recommendedName>
</protein>
<keyword evidence="1" id="KW-0732">Signal</keyword>
<dbReference type="EMBL" id="CP048788">
    <property type="protein sequence ID" value="QJF50165.1"/>
    <property type="molecule type" value="Genomic_DNA"/>
</dbReference>
<evidence type="ECO:0000313" key="3">
    <source>
        <dbReference type="Proteomes" id="UP000503308"/>
    </source>
</evidence>
<feature type="chain" id="PRO_5032930091" description="Lipoprotein" evidence="1">
    <location>
        <begin position="23"/>
        <end position="49"/>
    </location>
</feature>
<dbReference type="RefSeq" id="WP_169639389.1">
    <property type="nucleotide sequence ID" value="NZ_CP048788.1"/>
</dbReference>
<accession>A0A858SNB1</accession>